<dbReference type="GO" id="GO:0003691">
    <property type="term" value="F:double-stranded telomeric DNA binding"/>
    <property type="evidence" value="ECO:0007669"/>
    <property type="project" value="TreeGrafter"/>
</dbReference>
<dbReference type="SUPFAM" id="SSF52540">
    <property type="entry name" value="P-loop containing nucleoside triphosphate hydrolases"/>
    <property type="match status" value="2"/>
</dbReference>
<keyword evidence="22" id="KW-1185">Reference proteome</keyword>
<feature type="binding site" evidence="18">
    <location>
        <position position="689"/>
    </location>
    <ligand>
        <name>Zn(2+)</name>
        <dbReference type="ChEBI" id="CHEBI:29105"/>
    </ligand>
</feature>
<dbReference type="GO" id="GO:0051880">
    <property type="term" value="F:G-quadruplex DNA binding"/>
    <property type="evidence" value="ECO:0007669"/>
    <property type="project" value="TreeGrafter"/>
</dbReference>
<dbReference type="GO" id="GO:0000722">
    <property type="term" value="P:telomere maintenance via recombination"/>
    <property type="evidence" value="ECO:0007669"/>
    <property type="project" value="TreeGrafter"/>
</dbReference>
<keyword evidence="7" id="KW-0547">Nucleotide-binding</keyword>
<evidence type="ECO:0000256" key="20">
    <source>
        <dbReference type="SAM" id="MobiDB-lite"/>
    </source>
</evidence>
<dbReference type="PROSITE" id="PS51131">
    <property type="entry name" value="ZN_HOOK"/>
    <property type="match status" value="1"/>
</dbReference>
<evidence type="ECO:0000256" key="16">
    <source>
        <dbReference type="ARBA" id="ARBA00023254"/>
    </source>
</evidence>
<sequence length="1369" mass="160199">MSSVRDIEIRGIRNFGDESSKARIHLSKPLTLILGANGTGKTTIIEALKFITSGEYPPDSDRGKSFVHEPKLTLNHTVRGQVKAKIVDKNGDKLIVTRTMQVSRQKTGALKFQALDNTITRIDEQTKKKVQISSRCTDVDREILIAMGVSKPILNYVIFCHQEESNWPLEDGKKLKDKFDEIFDTSKYNKAMDTTTKLIKDLQIELNEIKAYEVGLKAMVDEVHAQEDKLKDCERREEEINNRIKEIEKLIMSVDDRIKDLVVIYNKHEDIEQSLKIVETDYKLTKNYIQSLKKHIKNIYTGSKEELIHKIETFDLNLSQKVVKKQEYTDNLHITEKNENILSKKLANDRIRLGSLKQKKIAFDEKVIKRNELLSKSLRMWNVSESGSTITEEEVKDYINEIKKKFEEFRSSMNNKIEENEQEERHVQREVDAHRIEKTAIESEMSLKEKGKNEIKLEIGELKRKIKEAGEAGDKLNSIELNLKNASRNYESLLEDFDEDLIKKNLQLENIKKKELHIKLNLVEQEINSLHQQSSQQAELELYQNNLRDKEKSILALQNKHKTNLNLLFDGKQIPNKKLKEHLEKIQKLLFNEKDNLVHKIEEEQQQIITYETTLKCNQEQLSKMISELDAYKEKIFSKCQNNDYNESLLLQEKKLKSLQDQRGIYTNQSLLYDTYLKLLKKKSCCPLCDREFKNNSEEKKLEQKLYLEIKKNPQCLKDCEKELKEEQTRYDVLQQLKPITENIIELENEKLPHIRKSMEEIKINLGKCEQKVENMNLILSEPDEKLHISKQIMSDVVLLDNYINEKEKLTQLIEAKKSEMLKAGKIGDRCMEDVQMERQEIKKNLSTTEQNIDSIQSNLQLSQEKIQKAREQKNKLNEELLQSRQCMQSLKQLKDKVKDLYEKENFLEESLKSLRQKLVGAEEKLSINVEELNNLKQKNRNEQDKALNFKSQSTTEMHELNTVQKEVHTFIIGKIEESLLKVELDVEETKKEYEDMKVKRLELEEHIRFLDDQCRSQETGKKELESNLELISKEEDIVALNDQLISYRTLLKDMKFDEVKKEYKKLQEQKENFEKEKSSIKGAQGELSNSIQSIKTNLNQEKYRMARHNYKEKQLQLVVQEEAIANLKIYVTVLDKAMIQFHEERMNTVNKIMGQLWNLVYSGNDTSSIQIRVQTTEGIGDKKRSYNYKLVQVKRSTEMDMKGKCSAGQKVLASIIIRMALAETFCTDCAVLALDEPTTNLDEENSTNLAVTLSKVIQLRSQHHKNFQFIVISHDEKFISHLSNLSGKQMFQELYRNIDGYSLIRRRNMDDFIKNNSQTDNYNKLEDDSDDEDEDLDEEQCSSNRKRNYSLEDLVSKDLKKSSKKKLH</sequence>
<dbReference type="GO" id="GO:0007004">
    <property type="term" value="P:telomere maintenance via telomerase"/>
    <property type="evidence" value="ECO:0007669"/>
    <property type="project" value="TreeGrafter"/>
</dbReference>
<dbReference type="GO" id="GO:0030870">
    <property type="term" value="C:Mre11 complex"/>
    <property type="evidence" value="ECO:0007669"/>
    <property type="project" value="InterPro"/>
</dbReference>
<keyword evidence="6 18" id="KW-0479">Metal-binding</keyword>
<feature type="domain" description="Zinc-hook" evidence="21">
    <location>
        <begin position="642"/>
        <end position="739"/>
    </location>
</feature>
<evidence type="ECO:0000256" key="7">
    <source>
        <dbReference type="ARBA" id="ARBA00022741"/>
    </source>
</evidence>
<feature type="coiled-coil region" evidence="19">
    <location>
        <begin position="1057"/>
        <end position="1087"/>
    </location>
</feature>
<dbReference type="InterPro" id="IPR027417">
    <property type="entry name" value="P-loop_NTPase"/>
</dbReference>
<feature type="coiled-coil region" evidence="19">
    <location>
        <begin position="800"/>
        <end position="1014"/>
    </location>
</feature>
<feature type="compositionally biased region" description="Acidic residues" evidence="20">
    <location>
        <begin position="1328"/>
        <end position="1341"/>
    </location>
</feature>
<evidence type="ECO:0000256" key="15">
    <source>
        <dbReference type="ARBA" id="ARBA00023242"/>
    </source>
</evidence>
<reference evidence="23" key="1">
    <citation type="submission" date="2025-08" db="UniProtKB">
        <authorList>
            <consortium name="RefSeq"/>
        </authorList>
    </citation>
    <scope>IDENTIFICATION</scope>
</reference>
<dbReference type="PANTHER" id="PTHR18867">
    <property type="entry name" value="RAD50"/>
    <property type="match status" value="1"/>
</dbReference>
<dbReference type="Gene3D" id="3.40.50.300">
    <property type="entry name" value="P-loop containing nucleotide triphosphate hydrolases"/>
    <property type="match status" value="2"/>
</dbReference>
<evidence type="ECO:0000256" key="13">
    <source>
        <dbReference type="ARBA" id="ARBA00023054"/>
    </source>
</evidence>
<dbReference type="PANTHER" id="PTHR18867:SF12">
    <property type="entry name" value="DNA REPAIR PROTEIN RAD50"/>
    <property type="match status" value="1"/>
</dbReference>
<keyword evidence="9" id="KW-0378">Hydrolase</keyword>
<evidence type="ECO:0000256" key="6">
    <source>
        <dbReference type="ARBA" id="ARBA00022723"/>
    </source>
</evidence>
<dbReference type="RefSeq" id="XP_011499172.1">
    <property type="nucleotide sequence ID" value="XM_011500870.1"/>
</dbReference>
<dbReference type="KEGG" id="csol:105363237"/>
<protein>
    <submittedName>
        <fullName evidence="23">DNA repair protein RAD50</fullName>
    </submittedName>
</protein>
<dbReference type="InterPro" id="IPR038729">
    <property type="entry name" value="Rad50/SbcC_AAA"/>
</dbReference>
<keyword evidence="10 18" id="KW-0862">Zinc</keyword>
<evidence type="ECO:0000256" key="4">
    <source>
        <dbReference type="ARBA" id="ARBA00009439"/>
    </source>
</evidence>
<evidence type="ECO:0000256" key="2">
    <source>
        <dbReference type="ARBA" id="ARBA00004123"/>
    </source>
</evidence>
<evidence type="ECO:0000256" key="12">
    <source>
        <dbReference type="ARBA" id="ARBA00022842"/>
    </source>
</evidence>
<evidence type="ECO:0000256" key="5">
    <source>
        <dbReference type="ARBA" id="ARBA00022454"/>
    </source>
</evidence>
<dbReference type="InterPro" id="IPR013134">
    <property type="entry name" value="Zn_hook_RAD50"/>
</dbReference>
<dbReference type="CTD" id="10111"/>
<keyword evidence="8" id="KW-0227">DNA damage</keyword>
<evidence type="ECO:0000256" key="3">
    <source>
        <dbReference type="ARBA" id="ARBA00004286"/>
    </source>
</evidence>
<feature type="binding site" evidence="18">
    <location>
        <position position="686"/>
    </location>
    <ligand>
        <name>Zn(2+)</name>
        <dbReference type="ChEBI" id="CHEBI:29105"/>
    </ligand>
</feature>
<evidence type="ECO:0000256" key="11">
    <source>
        <dbReference type="ARBA" id="ARBA00022840"/>
    </source>
</evidence>
<dbReference type="GO" id="GO:0070192">
    <property type="term" value="P:chromosome organization involved in meiotic cell cycle"/>
    <property type="evidence" value="ECO:0007669"/>
    <property type="project" value="TreeGrafter"/>
</dbReference>
<comment type="subcellular location">
    <subcellularLocation>
        <location evidence="3">Chromosome</location>
    </subcellularLocation>
    <subcellularLocation>
        <location evidence="2">Nucleus</location>
    </subcellularLocation>
</comment>
<feature type="region of interest" description="Disordered" evidence="20">
    <location>
        <begin position="1316"/>
        <end position="1350"/>
    </location>
</feature>
<gene>
    <name evidence="23" type="primary">LOC105363237</name>
</gene>
<dbReference type="InterPro" id="IPR004584">
    <property type="entry name" value="Rad50_eukaryotes"/>
</dbReference>
<proteinExistence type="inferred from homology"/>
<keyword evidence="16" id="KW-0469">Meiosis</keyword>
<accession>A0AAJ7DWN6</accession>
<evidence type="ECO:0000256" key="14">
    <source>
        <dbReference type="ARBA" id="ARBA00023204"/>
    </source>
</evidence>
<evidence type="ECO:0000259" key="21">
    <source>
        <dbReference type="PROSITE" id="PS51131"/>
    </source>
</evidence>
<evidence type="ECO:0000256" key="8">
    <source>
        <dbReference type="ARBA" id="ARBA00022763"/>
    </source>
</evidence>
<dbReference type="Pfam" id="PF13476">
    <property type="entry name" value="AAA_23"/>
    <property type="match status" value="1"/>
</dbReference>
<name>A0AAJ7DWN6_9HYME</name>
<dbReference type="GO" id="GO:0043047">
    <property type="term" value="F:single-stranded telomeric DNA binding"/>
    <property type="evidence" value="ECO:0007669"/>
    <property type="project" value="TreeGrafter"/>
</dbReference>
<evidence type="ECO:0000256" key="18">
    <source>
        <dbReference type="PROSITE-ProRule" id="PRU00471"/>
    </source>
</evidence>
<keyword evidence="15" id="KW-0539">Nucleus</keyword>
<comment type="similarity">
    <text evidence="4">Belongs to the SMC family. RAD50 subfamily.</text>
</comment>
<evidence type="ECO:0000256" key="17">
    <source>
        <dbReference type="ARBA" id="ARBA00049360"/>
    </source>
</evidence>
<dbReference type="NCBIfam" id="TIGR00606">
    <property type="entry name" value="rad50"/>
    <property type="match status" value="1"/>
</dbReference>
<keyword evidence="12" id="KW-0460">Magnesium</keyword>
<evidence type="ECO:0000256" key="9">
    <source>
        <dbReference type="ARBA" id="ARBA00022801"/>
    </source>
</evidence>
<keyword evidence="14" id="KW-0234">DNA repair</keyword>
<evidence type="ECO:0000313" key="23">
    <source>
        <dbReference type="RefSeq" id="XP_011499172.1"/>
    </source>
</evidence>
<dbReference type="GO" id="GO:0046872">
    <property type="term" value="F:metal ion binding"/>
    <property type="evidence" value="ECO:0007669"/>
    <property type="project" value="UniProtKB-UniRule"/>
</dbReference>
<evidence type="ECO:0000313" key="22">
    <source>
        <dbReference type="Proteomes" id="UP000695007"/>
    </source>
</evidence>
<organism evidence="22 23">
    <name type="scientific">Ceratosolen solmsi marchali</name>
    <dbReference type="NCBI Taxonomy" id="326594"/>
    <lineage>
        <taxon>Eukaryota</taxon>
        <taxon>Metazoa</taxon>
        <taxon>Ecdysozoa</taxon>
        <taxon>Arthropoda</taxon>
        <taxon>Hexapoda</taxon>
        <taxon>Insecta</taxon>
        <taxon>Pterygota</taxon>
        <taxon>Neoptera</taxon>
        <taxon>Endopterygota</taxon>
        <taxon>Hymenoptera</taxon>
        <taxon>Apocrita</taxon>
        <taxon>Proctotrupomorpha</taxon>
        <taxon>Chalcidoidea</taxon>
        <taxon>Agaonidae</taxon>
        <taxon>Agaoninae</taxon>
        <taxon>Ceratosolen</taxon>
    </lineage>
</organism>
<dbReference type="Proteomes" id="UP000695007">
    <property type="component" value="Unplaced"/>
</dbReference>
<keyword evidence="11" id="KW-0067">ATP-binding</keyword>
<dbReference type="GO" id="GO:0016887">
    <property type="term" value="F:ATP hydrolysis activity"/>
    <property type="evidence" value="ECO:0007669"/>
    <property type="project" value="InterPro"/>
</dbReference>
<dbReference type="GeneID" id="105363237"/>
<dbReference type="GO" id="GO:0000794">
    <property type="term" value="C:condensed nuclear chromosome"/>
    <property type="evidence" value="ECO:0007669"/>
    <property type="project" value="TreeGrafter"/>
</dbReference>
<comment type="catalytic activity">
    <reaction evidence="17">
        <text>ATP + H2O = ADP + phosphate + H(+)</text>
        <dbReference type="Rhea" id="RHEA:13065"/>
        <dbReference type="ChEBI" id="CHEBI:15377"/>
        <dbReference type="ChEBI" id="CHEBI:15378"/>
        <dbReference type="ChEBI" id="CHEBI:30616"/>
        <dbReference type="ChEBI" id="CHEBI:43474"/>
        <dbReference type="ChEBI" id="CHEBI:456216"/>
    </reaction>
</comment>
<evidence type="ECO:0000256" key="19">
    <source>
        <dbReference type="SAM" id="Coils"/>
    </source>
</evidence>
<keyword evidence="13 19" id="KW-0175">Coiled coil</keyword>
<evidence type="ECO:0000256" key="10">
    <source>
        <dbReference type="ARBA" id="ARBA00022833"/>
    </source>
</evidence>
<keyword evidence="5" id="KW-0158">Chromosome</keyword>
<evidence type="ECO:0000256" key="1">
    <source>
        <dbReference type="ARBA" id="ARBA00001947"/>
    </source>
</evidence>
<comment type="cofactor">
    <cofactor evidence="1">
        <name>Zn(2+)</name>
        <dbReference type="ChEBI" id="CHEBI:29105"/>
    </cofactor>
</comment>
<dbReference type="GO" id="GO:0006302">
    <property type="term" value="P:double-strand break repair"/>
    <property type="evidence" value="ECO:0007669"/>
    <property type="project" value="InterPro"/>
</dbReference>
<feature type="coiled-coil region" evidence="19">
    <location>
        <begin position="399"/>
        <end position="662"/>
    </location>
</feature>
<feature type="coiled-coil region" evidence="19">
    <location>
        <begin position="216"/>
        <end position="257"/>
    </location>
</feature>
<dbReference type="GO" id="GO:0005524">
    <property type="term" value="F:ATP binding"/>
    <property type="evidence" value="ECO:0007669"/>
    <property type="project" value="UniProtKB-KW"/>
</dbReference>